<evidence type="ECO:0000313" key="1">
    <source>
        <dbReference type="EMBL" id="ALA45449.1"/>
    </source>
</evidence>
<name>A0A0K2FI54_9CAUD</name>
<dbReference type="Proteomes" id="UP000201646">
    <property type="component" value="Segment"/>
</dbReference>
<gene>
    <name evidence="1" type="ORF">ADP64_000021</name>
</gene>
<reference evidence="1" key="1">
    <citation type="submission" date="2015-09" db="EMBL/GenBank/DDBJ databases">
        <authorList>
            <person name="Zhao X."/>
        </authorList>
    </citation>
    <scope>NUCLEOTIDE SEQUENCE [LARGE SCALE GENOMIC DNA]</scope>
</reference>
<dbReference type="RefSeq" id="YP_009226439.1">
    <property type="nucleotide sequence ID" value="NC_029106.1"/>
</dbReference>
<dbReference type="GeneID" id="26798904"/>
<dbReference type="InterPro" id="IPR010633">
    <property type="entry name" value="Phage_lambda_GpZ"/>
</dbReference>
<organism evidence="1 2">
    <name type="scientific">Achromobacter phage phiAxp-2</name>
    <dbReference type="NCBI Taxonomy" id="1664246"/>
    <lineage>
        <taxon>Viruses</taxon>
        <taxon>Duplodnaviria</taxon>
        <taxon>Heunggongvirae</taxon>
        <taxon>Uroviricota</taxon>
        <taxon>Caudoviricetes</taxon>
        <taxon>Casjensviridae</taxon>
        <taxon>Fengtaivirus</taxon>
        <taxon>Fengtaivirus Axp2</taxon>
    </lineage>
</organism>
<dbReference type="Pfam" id="PF06763">
    <property type="entry name" value="Minor_tail_Z"/>
    <property type="match status" value="1"/>
</dbReference>
<dbReference type="KEGG" id="vg:26798904"/>
<protein>
    <recommendedName>
        <fullName evidence="3">Minor tail protein Z</fullName>
    </recommendedName>
</protein>
<dbReference type="OrthoDB" id="9083at10239"/>
<evidence type="ECO:0008006" key="3">
    <source>
        <dbReference type="Google" id="ProtNLM"/>
    </source>
</evidence>
<evidence type="ECO:0000313" key="2">
    <source>
        <dbReference type="Proteomes" id="UP000201646"/>
    </source>
</evidence>
<keyword evidence="2" id="KW-1185">Reference proteome</keyword>
<dbReference type="EMBL" id="KT321316">
    <property type="protein sequence ID" value="ALA45449.1"/>
    <property type="molecule type" value="Genomic_DNA"/>
</dbReference>
<sequence>MASPYLVAVEGYADALRQIQDLDGAVSQSARQAVNRTIDWARTRSAEEIMRQVNFGKEYLTGRDGRLQVRKKARGDDLEAVLVGRQRATSLARFTDTRDPGVTRREGGVRVEVKPGSEKFMKRAFLMRLRAGSQLTDTKYNLGLAIRLRPGEKLANKTRIQQINTNLFLLYGPSVDQVFRTVAPEIAPRVESYLETEFLRLLEVQRRG</sequence>
<proteinExistence type="predicted"/>
<accession>A0A0K2FI54</accession>